<gene>
    <name evidence="3" type="ORF">RM590_05615</name>
</gene>
<reference evidence="4" key="1">
    <citation type="submission" date="2023-07" db="EMBL/GenBank/DDBJ databases">
        <title>30 novel species of actinomycetes from the DSMZ collection.</title>
        <authorList>
            <person name="Nouioui I."/>
        </authorList>
    </citation>
    <scope>NUCLEOTIDE SEQUENCE [LARGE SCALE GENOMIC DNA]</scope>
    <source>
        <strain evidence="4">DSM 44938</strain>
    </source>
</reference>
<name>A0ABU2MKH4_9ACTN</name>
<evidence type="ECO:0000313" key="3">
    <source>
        <dbReference type="EMBL" id="MDT0342108.1"/>
    </source>
</evidence>
<dbReference type="EMBL" id="JAVREL010000002">
    <property type="protein sequence ID" value="MDT0342108.1"/>
    <property type="molecule type" value="Genomic_DNA"/>
</dbReference>
<feature type="region of interest" description="Disordered" evidence="1">
    <location>
        <begin position="158"/>
        <end position="182"/>
    </location>
</feature>
<dbReference type="RefSeq" id="WP_311703237.1">
    <property type="nucleotide sequence ID" value="NZ_JAVREL010000002.1"/>
</dbReference>
<sequence>MRYLPALCVLLGLLAGAAHALLTDREYAATGTLAATAAGGGDPLGFAQAYGRLAADDAVRRAAEPGTRVRAVTSPEAPVIEITGTGPSPRDAATTANAVARALIDHAERAADATGAKLVRLTEALPPTTPVTPVPWISLATGTCAGTAAATAALLATPPPARRRLPAQPTPARTDAAAAVVQ</sequence>
<feature type="signal peptide" evidence="2">
    <location>
        <begin position="1"/>
        <end position="20"/>
    </location>
</feature>
<evidence type="ECO:0000313" key="4">
    <source>
        <dbReference type="Proteomes" id="UP001183246"/>
    </source>
</evidence>
<keyword evidence="4" id="KW-1185">Reference proteome</keyword>
<proteinExistence type="predicted"/>
<evidence type="ECO:0000256" key="1">
    <source>
        <dbReference type="SAM" id="MobiDB-lite"/>
    </source>
</evidence>
<evidence type="ECO:0000256" key="2">
    <source>
        <dbReference type="SAM" id="SignalP"/>
    </source>
</evidence>
<feature type="chain" id="PRO_5046785613" evidence="2">
    <location>
        <begin position="21"/>
        <end position="182"/>
    </location>
</feature>
<dbReference type="Proteomes" id="UP001183246">
    <property type="component" value="Unassembled WGS sequence"/>
</dbReference>
<comment type="caution">
    <text evidence="3">The sequence shown here is derived from an EMBL/GenBank/DDBJ whole genome shotgun (WGS) entry which is preliminary data.</text>
</comment>
<accession>A0ABU2MKH4</accession>
<keyword evidence="2" id="KW-0732">Signal</keyword>
<organism evidence="3 4">
    <name type="scientific">Streptomyces litchfieldiae</name>
    <dbReference type="NCBI Taxonomy" id="3075543"/>
    <lineage>
        <taxon>Bacteria</taxon>
        <taxon>Bacillati</taxon>
        <taxon>Actinomycetota</taxon>
        <taxon>Actinomycetes</taxon>
        <taxon>Kitasatosporales</taxon>
        <taxon>Streptomycetaceae</taxon>
        <taxon>Streptomyces</taxon>
    </lineage>
</organism>
<protein>
    <submittedName>
        <fullName evidence="3">Lipopolysaccharide biosynthesis protein</fullName>
    </submittedName>
</protein>